<name>A0A3S8UA58_9RHOB</name>
<dbReference type="OrthoDB" id="428401at2"/>
<reference evidence="2 3" key="1">
    <citation type="submission" date="2018-12" db="EMBL/GenBank/DDBJ databases">
        <title>Complete genome sequencing of Tabrizicola sp. K13M18.</title>
        <authorList>
            <person name="Bae J.-W."/>
        </authorList>
    </citation>
    <scope>NUCLEOTIDE SEQUENCE [LARGE SCALE GENOMIC DNA]</scope>
    <source>
        <strain evidence="2 3">K13M18</strain>
    </source>
</reference>
<accession>A0A3S8UA58</accession>
<feature type="transmembrane region" description="Helical" evidence="1">
    <location>
        <begin position="103"/>
        <end position="123"/>
    </location>
</feature>
<keyword evidence="2" id="KW-0413">Isomerase</keyword>
<proteinExistence type="predicted"/>
<evidence type="ECO:0000256" key="1">
    <source>
        <dbReference type="SAM" id="Phobius"/>
    </source>
</evidence>
<feature type="transmembrane region" description="Helical" evidence="1">
    <location>
        <begin position="21"/>
        <end position="44"/>
    </location>
</feature>
<feature type="transmembrane region" description="Helical" evidence="1">
    <location>
        <begin position="169"/>
        <end position="187"/>
    </location>
</feature>
<evidence type="ECO:0000313" key="3">
    <source>
        <dbReference type="Proteomes" id="UP000282002"/>
    </source>
</evidence>
<dbReference type="GO" id="GO:0016853">
    <property type="term" value="F:isomerase activity"/>
    <property type="evidence" value="ECO:0007669"/>
    <property type="project" value="UniProtKB-KW"/>
</dbReference>
<feature type="transmembrane region" description="Helical" evidence="1">
    <location>
        <begin position="130"/>
        <end position="149"/>
    </location>
</feature>
<dbReference type="Proteomes" id="UP000282002">
    <property type="component" value="Chromosome"/>
</dbReference>
<dbReference type="AlphaFoldDB" id="A0A3S8UA58"/>
<keyword evidence="1" id="KW-0472">Membrane</keyword>
<dbReference type="KEGG" id="taw:EI545_17760"/>
<sequence>MSSMFPCAFSPWSPGIGDNHVMGWLTVAVYLVAAFSCAVTARYGPFPARTRRREQLFWWFCAVALVLLAANKQLDLQSLLTSVARCVAVDQGWYENRRMMQRVFILAVAAAGALGFLAGGLLMRGTFARTGLPILGLGLVCTFVAIRAASFHHVDILIDTRVLGLRLNWVLELPGPLLIWLASIRAGRQQRPDRP</sequence>
<dbReference type="RefSeq" id="WP_125326699.1">
    <property type="nucleotide sequence ID" value="NZ_CP034328.1"/>
</dbReference>
<keyword evidence="1" id="KW-0812">Transmembrane</keyword>
<keyword evidence="3" id="KW-1185">Reference proteome</keyword>
<protein>
    <submittedName>
        <fullName evidence="2">Isopropylmalate isomerase</fullName>
    </submittedName>
</protein>
<keyword evidence="1" id="KW-1133">Transmembrane helix</keyword>
<dbReference type="EMBL" id="CP034328">
    <property type="protein sequence ID" value="AZL60507.1"/>
    <property type="molecule type" value="Genomic_DNA"/>
</dbReference>
<evidence type="ECO:0000313" key="2">
    <source>
        <dbReference type="EMBL" id="AZL60507.1"/>
    </source>
</evidence>
<gene>
    <name evidence="2" type="ORF">EI545_17760</name>
</gene>
<organism evidence="2 3">
    <name type="scientific">Tabrizicola piscis</name>
    <dbReference type="NCBI Taxonomy" id="2494374"/>
    <lineage>
        <taxon>Bacteria</taxon>
        <taxon>Pseudomonadati</taxon>
        <taxon>Pseudomonadota</taxon>
        <taxon>Alphaproteobacteria</taxon>
        <taxon>Rhodobacterales</taxon>
        <taxon>Paracoccaceae</taxon>
        <taxon>Tabrizicola</taxon>
    </lineage>
</organism>